<dbReference type="EMBL" id="PDXD01000009">
    <property type="protein sequence ID" value="RYN77568.1"/>
    <property type="molecule type" value="Genomic_DNA"/>
</dbReference>
<accession>A0A4Q4NJT1</accession>
<sequence length="40" mass="3974">MLSLFLCRLVVSRPLNCGMQSNVSPAVVVDGGAAGAEPGG</sequence>
<organism evidence="1 2">
    <name type="scientific">Alternaria alternata</name>
    <name type="common">Alternaria rot fungus</name>
    <name type="synonym">Torula alternata</name>
    <dbReference type="NCBI Taxonomy" id="5599"/>
    <lineage>
        <taxon>Eukaryota</taxon>
        <taxon>Fungi</taxon>
        <taxon>Dikarya</taxon>
        <taxon>Ascomycota</taxon>
        <taxon>Pezizomycotina</taxon>
        <taxon>Dothideomycetes</taxon>
        <taxon>Pleosporomycetidae</taxon>
        <taxon>Pleosporales</taxon>
        <taxon>Pleosporineae</taxon>
        <taxon>Pleosporaceae</taxon>
        <taxon>Alternaria</taxon>
        <taxon>Alternaria sect. Alternaria</taxon>
        <taxon>Alternaria alternata complex</taxon>
    </lineage>
</organism>
<reference evidence="2" key="1">
    <citation type="journal article" date="2019" name="bioRxiv">
        <title>Genomics, evolutionary history and diagnostics of the Alternaria alternata species group including apple and Asian pear pathotypes.</title>
        <authorList>
            <person name="Armitage A.D."/>
            <person name="Cockerton H.M."/>
            <person name="Sreenivasaprasad S."/>
            <person name="Woodhall J.W."/>
            <person name="Lane C.R."/>
            <person name="Harrison R.J."/>
            <person name="Clarkson J.P."/>
        </authorList>
    </citation>
    <scope>NUCLEOTIDE SEQUENCE [LARGE SCALE GENOMIC DNA]</scope>
    <source>
        <strain evidence="2">FERA 1177</strain>
    </source>
</reference>
<evidence type="ECO:0000313" key="2">
    <source>
        <dbReference type="Proteomes" id="UP000291422"/>
    </source>
</evidence>
<gene>
    <name evidence="1" type="ORF">AA0117_g4905</name>
</gene>
<name>A0A4Q4NJT1_ALTAL</name>
<dbReference type="AlphaFoldDB" id="A0A4Q4NJT1"/>
<protein>
    <submittedName>
        <fullName evidence="1">Uncharacterized protein</fullName>
    </submittedName>
</protein>
<comment type="caution">
    <text evidence="1">The sequence shown here is derived from an EMBL/GenBank/DDBJ whole genome shotgun (WGS) entry which is preliminary data.</text>
</comment>
<dbReference type="Proteomes" id="UP000291422">
    <property type="component" value="Unassembled WGS sequence"/>
</dbReference>
<evidence type="ECO:0000313" key="1">
    <source>
        <dbReference type="EMBL" id="RYN77568.1"/>
    </source>
</evidence>
<proteinExistence type="predicted"/>